<dbReference type="SUPFAM" id="SSF47413">
    <property type="entry name" value="lambda repressor-like DNA-binding domains"/>
    <property type="match status" value="1"/>
</dbReference>
<evidence type="ECO:0000313" key="2">
    <source>
        <dbReference type="EMBL" id="TDT43175.1"/>
    </source>
</evidence>
<dbReference type="InterPro" id="IPR010982">
    <property type="entry name" value="Lambda_DNA-bd_dom_sf"/>
</dbReference>
<protein>
    <submittedName>
        <fullName evidence="2">Helix-turn-helix protein</fullName>
    </submittedName>
</protein>
<proteinExistence type="predicted"/>
<dbReference type="SMART" id="SM00530">
    <property type="entry name" value="HTH_XRE"/>
    <property type="match status" value="1"/>
</dbReference>
<keyword evidence="3" id="KW-1185">Reference proteome</keyword>
<dbReference type="InterPro" id="IPR001387">
    <property type="entry name" value="Cro/C1-type_HTH"/>
</dbReference>
<dbReference type="Gene3D" id="1.10.260.40">
    <property type="entry name" value="lambda repressor-like DNA-binding domains"/>
    <property type="match status" value="1"/>
</dbReference>
<dbReference type="GO" id="GO:0003677">
    <property type="term" value="F:DNA binding"/>
    <property type="evidence" value="ECO:0007669"/>
    <property type="project" value="InterPro"/>
</dbReference>
<feature type="domain" description="HTH cro/C1-type" evidence="1">
    <location>
        <begin position="43"/>
        <end position="86"/>
    </location>
</feature>
<gene>
    <name evidence="2" type="ORF">DES49_0987</name>
</gene>
<dbReference type="OrthoDB" id="6240846at2"/>
<accession>A0A4R7JYB7</accession>
<reference evidence="2 3" key="1">
    <citation type="submission" date="2019-03" db="EMBL/GenBank/DDBJ databases">
        <title>Genomic Encyclopedia of Type Strains, Phase IV (KMG-IV): sequencing the most valuable type-strain genomes for metagenomic binning, comparative biology and taxonomic classification.</title>
        <authorList>
            <person name="Goeker M."/>
        </authorList>
    </citation>
    <scope>NUCLEOTIDE SEQUENCE [LARGE SCALE GENOMIC DNA]</scope>
    <source>
        <strain evidence="2 3">DSM 15505</strain>
    </source>
</reference>
<dbReference type="Proteomes" id="UP000295830">
    <property type="component" value="Unassembled WGS sequence"/>
</dbReference>
<dbReference type="RefSeq" id="WP_133735261.1">
    <property type="nucleotide sequence ID" value="NZ_SOAX01000002.1"/>
</dbReference>
<dbReference type="AlphaFoldDB" id="A0A4R7JYB7"/>
<evidence type="ECO:0000313" key="3">
    <source>
        <dbReference type="Proteomes" id="UP000295830"/>
    </source>
</evidence>
<organism evidence="2 3">
    <name type="scientific">Halospina denitrificans</name>
    <dbReference type="NCBI Taxonomy" id="332522"/>
    <lineage>
        <taxon>Bacteria</taxon>
        <taxon>Pseudomonadati</taxon>
        <taxon>Pseudomonadota</taxon>
        <taxon>Gammaproteobacteria</taxon>
        <taxon>Halospina</taxon>
    </lineage>
</organism>
<dbReference type="CDD" id="cd00093">
    <property type="entry name" value="HTH_XRE"/>
    <property type="match status" value="1"/>
</dbReference>
<dbReference type="Pfam" id="PF01381">
    <property type="entry name" value="HTH_3"/>
    <property type="match status" value="1"/>
</dbReference>
<name>A0A4R7JYB7_9GAMM</name>
<dbReference type="EMBL" id="SOAX01000002">
    <property type="protein sequence ID" value="TDT43175.1"/>
    <property type="molecule type" value="Genomic_DNA"/>
</dbReference>
<dbReference type="PROSITE" id="PS50943">
    <property type="entry name" value="HTH_CROC1"/>
    <property type="match status" value="1"/>
</dbReference>
<evidence type="ECO:0000259" key="1">
    <source>
        <dbReference type="PROSITE" id="PS50943"/>
    </source>
</evidence>
<comment type="caution">
    <text evidence="2">The sequence shown here is derived from an EMBL/GenBank/DDBJ whole genome shotgun (WGS) entry which is preliminary data.</text>
</comment>
<sequence>MPTLRPIKPTERSAQREHLEQALANGDVTIGQAIKTIRRDWMGIPQKRMAEIAGISVGTLSSIERDSGNVTVANINRVLRVFGGYLNIRLK</sequence>